<dbReference type="OrthoDB" id="3085875at2759"/>
<accession>A0A0C2WYW4</accession>
<dbReference type="Proteomes" id="UP000054549">
    <property type="component" value="Unassembled WGS sequence"/>
</dbReference>
<dbReference type="HOGENOM" id="CLU_121498_0_0_1"/>
<sequence length="193" mass="22068">MTPVYKRIRGLMARAARAPSTPLSSVTESDTDPEEGPPDYNHHILTTPESLEDIVPARETVINIYFKKLNDFSEGQGHRAFRAVLFRRYVKFLYLKPVMDPDAFIFVTRHLLDLADTATFLTLSFCNYMALGMKKMTKSNFTITYYLNNVRRQLIKAMEFVERAAEELRAYKEEEQKGETSGANGLRAFPGQA</sequence>
<evidence type="ECO:0000313" key="2">
    <source>
        <dbReference type="EMBL" id="KIL62031.1"/>
    </source>
</evidence>
<dbReference type="EMBL" id="KN818276">
    <property type="protein sequence ID" value="KIL62031.1"/>
    <property type="molecule type" value="Genomic_DNA"/>
</dbReference>
<proteinExistence type="predicted"/>
<dbReference type="AlphaFoldDB" id="A0A0C2WYW4"/>
<organism evidence="2 3">
    <name type="scientific">Amanita muscaria (strain Koide BX008)</name>
    <dbReference type="NCBI Taxonomy" id="946122"/>
    <lineage>
        <taxon>Eukaryota</taxon>
        <taxon>Fungi</taxon>
        <taxon>Dikarya</taxon>
        <taxon>Basidiomycota</taxon>
        <taxon>Agaricomycotina</taxon>
        <taxon>Agaricomycetes</taxon>
        <taxon>Agaricomycetidae</taxon>
        <taxon>Agaricales</taxon>
        <taxon>Pluteineae</taxon>
        <taxon>Amanitaceae</taxon>
        <taxon>Amanita</taxon>
    </lineage>
</organism>
<keyword evidence="3" id="KW-1185">Reference proteome</keyword>
<dbReference type="InParanoid" id="A0A0C2WYW4"/>
<evidence type="ECO:0000313" key="3">
    <source>
        <dbReference type="Proteomes" id="UP000054549"/>
    </source>
</evidence>
<protein>
    <submittedName>
        <fullName evidence="2">Uncharacterized protein</fullName>
    </submittedName>
</protein>
<name>A0A0C2WYW4_AMAMK</name>
<gene>
    <name evidence="2" type="ORF">M378DRAFT_13117</name>
</gene>
<feature type="region of interest" description="Disordered" evidence="1">
    <location>
        <begin position="16"/>
        <end position="42"/>
    </location>
</feature>
<feature type="region of interest" description="Disordered" evidence="1">
    <location>
        <begin position="172"/>
        <end position="193"/>
    </location>
</feature>
<reference evidence="2 3" key="1">
    <citation type="submission" date="2014-04" db="EMBL/GenBank/DDBJ databases">
        <title>Evolutionary Origins and Diversification of the Mycorrhizal Mutualists.</title>
        <authorList>
            <consortium name="DOE Joint Genome Institute"/>
            <consortium name="Mycorrhizal Genomics Consortium"/>
            <person name="Kohler A."/>
            <person name="Kuo A."/>
            <person name="Nagy L.G."/>
            <person name="Floudas D."/>
            <person name="Copeland A."/>
            <person name="Barry K.W."/>
            <person name="Cichocki N."/>
            <person name="Veneault-Fourrey C."/>
            <person name="LaButti K."/>
            <person name="Lindquist E.A."/>
            <person name="Lipzen A."/>
            <person name="Lundell T."/>
            <person name="Morin E."/>
            <person name="Murat C."/>
            <person name="Riley R."/>
            <person name="Ohm R."/>
            <person name="Sun H."/>
            <person name="Tunlid A."/>
            <person name="Henrissat B."/>
            <person name="Grigoriev I.V."/>
            <person name="Hibbett D.S."/>
            <person name="Martin F."/>
        </authorList>
    </citation>
    <scope>NUCLEOTIDE SEQUENCE [LARGE SCALE GENOMIC DNA]</scope>
    <source>
        <strain evidence="2 3">Koide BX008</strain>
    </source>
</reference>
<evidence type="ECO:0000256" key="1">
    <source>
        <dbReference type="SAM" id="MobiDB-lite"/>
    </source>
</evidence>